<evidence type="ECO:0000313" key="1">
    <source>
        <dbReference type="EMBL" id="WAG62648.1"/>
    </source>
</evidence>
<dbReference type="RefSeq" id="WP_216125385.1">
    <property type="nucleotide sequence ID" value="NZ_CP086239.1"/>
</dbReference>
<dbReference type="AlphaFoldDB" id="A0AA47I8J2"/>
<accession>A0AA47I8J2</accession>
<evidence type="ECO:0000313" key="2">
    <source>
        <dbReference type="Proteomes" id="UP001164733"/>
    </source>
</evidence>
<organism evidence="1 2">
    <name type="scientific">Clostridium estertheticum</name>
    <dbReference type="NCBI Taxonomy" id="238834"/>
    <lineage>
        <taxon>Bacteria</taxon>
        <taxon>Bacillati</taxon>
        <taxon>Bacillota</taxon>
        <taxon>Clostridia</taxon>
        <taxon>Eubacteriales</taxon>
        <taxon>Clostridiaceae</taxon>
        <taxon>Clostridium</taxon>
    </lineage>
</organism>
<dbReference type="EMBL" id="CP086239">
    <property type="protein sequence ID" value="WAG62648.1"/>
    <property type="molecule type" value="Genomic_DNA"/>
</dbReference>
<name>A0AA47I8J2_9CLOT</name>
<reference evidence="1" key="1">
    <citation type="submission" date="2021-11" db="EMBL/GenBank/DDBJ databases">
        <title>Clostridia strains as spoilage organisms.</title>
        <authorList>
            <person name="Wambui J."/>
            <person name="Stevens M.J.A."/>
            <person name="Stephan R."/>
        </authorList>
    </citation>
    <scope>NUCLEOTIDE SEQUENCE</scope>
    <source>
        <strain evidence="1">CF009</strain>
    </source>
</reference>
<sequence>MEQTNTVDIRLKDINNEAAILNIVTKAGYNRNCIKSDVNFKCIPAL</sequence>
<dbReference type="Proteomes" id="UP001164733">
    <property type="component" value="Chromosome"/>
</dbReference>
<proteinExistence type="predicted"/>
<protein>
    <submittedName>
        <fullName evidence="1">Uncharacterized protein</fullName>
    </submittedName>
</protein>
<gene>
    <name evidence="1" type="ORF">LL038_10605</name>
</gene>